<dbReference type="EMBL" id="LJYW01000001">
    <property type="protein sequence ID" value="KPL51369.1"/>
    <property type="molecule type" value="Genomic_DNA"/>
</dbReference>
<evidence type="ECO:0000313" key="3">
    <source>
        <dbReference type="Proteomes" id="UP000048984"/>
    </source>
</evidence>
<gene>
    <name evidence="2" type="ORF">ABB55_03285</name>
</gene>
<comment type="caution">
    <text evidence="2">The sequence shown here is derived from an EMBL/GenBank/DDBJ whole genome shotgun (WGS) entry which is preliminary data.</text>
</comment>
<reference evidence="2 3" key="1">
    <citation type="submission" date="2015-09" db="EMBL/GenBank/DDBJ databases">
        <authorList>
            <consortium name="Swine Surveillance"/>
        </authorList>
    </citation>
    <scope>NUCLEOTIDE SEQUENCE [LARGE SCALE GENOMIC DNA]</scope>
    <source>
        <strain evidence="2 3">16</strain>
    </source>
</reference>
<organism evidence="2 3">
    <name type="scientific">Prosthecodimorpha hirschii</name>
    <dbReference type="NCBI Taxonomy" id="665126"/>
    <lineage>
        <taxon>Bacteria</taxon>
        <taxon>Pseudomonadati</taxon>
        <taxon>Pseudomonadota</taxon>
        <taxon>Alphaproteobacteria</taxon>
        <taxon>Hyphomicrobiales</taxon>
        <taxon>Ancalomicrobiaceae</taxon>
        <taxon>Prosthecodimorpha</taxon>
    </lineage>
</organism>
<dbReference type="AlphaFoldDB" id="A0A0N8GEF4"/>
<reference evidence="2 3" key="2">
    <citation type="submission" date="2015-10" db="EMBL/GenBank/DDBJ databases">
        <title>Draft Genome Sequence of Prosthecomicrobium hirschii ATCC 27832.</title>
        <authorList>
            <person name="Daniel J."/>
            <person name="Givan S.A."/>
            <person name="Brun Y.V."/>
            <person name="Brown P.J."/>
        </authorList>
    </citation>
    <scope>NUCLEOTIDE SEQUENCE [LARGE SCALE GENOMIC DNA]</scope>
    <source>
        <strain evidence="2 3">16</strain>
    </source>
</reference>
<accession>A0A0N8GEF4</accession>
<proteinExistence type="predicted"/>
<dbReference type="Proteomes" id="UP000048984">
    <property type="component" value="Unassembled WGS sequence"/>
</dbReference>
<evidence type="ECO:0000256" key="1">
    <source>
        <dbReference type="SAM" id="MobiDB-lite"/>
    </source>
</evidence>
<keyword evidence="3" id="KW-1185">Reference proteome</keyword>
<protein>
    <submittedName>
        <fullName evidence="2">Uncharacterized protein</fullName>
    </submittedName>
</protein>
<sequence>MTTPTYARTIRDLATHLGIGKTRTGQLIKEGRLPPAGTAGFDIAACRAAYGATTDPEWSARQKVNSRRGIETRQKKSAPMPQTGDAAKAMAALAVGRARIAKLKLDVARGDLLDVMAVQSRLSAAVTSAKQRILQLEPTLTPALMSSVTSADLRAILHDALHRLQARFQ</sequence>
<evidence type="ECO:0000313" key="2">
    <source>
        <dbReference type="EMBL" id="KPL51369.1"/>
    </source>
</evidence>
<name>A0A0N8GEF4_9HYPH</name>
<feature type="region of interest" description="Disordered" evidence="1">
    <location>
        <begin position="64"/>
        <end position="83"/>
    </location>
</feature>